<dbReference type="Gene3D" id="4.10.240.10">
    <property type="entry name" value="Zn(2)-C6 fungal-type DNA-binding domain"/>
    <property type="match status" value="1"/>
</dbReference>
<dbReference type="InterPro" id="IPR036864">
    <property type="entry name" value="Zn2-C6_fun-type_DNA-bd_sf"/>
</dbReference>
<feature type="domain" description="Xylanolytic transcriptional activator regulatory" evidence="10">
    <location>
        <begin position="356"/>
        <end position="429"/>
    </location>
</feature>
<dbReference type="Proteomes" id="UP001160390">
    <property type="component" value="Unassembled WGS sequence"/>
</dbReference>
<keyword evidence="4" id="KW-0805">Transcription regulation</keyword>
<dbReference type="AlphaFoldDB" id="A0AA35Q5L8"/>
<dbReference type="CDD" id="cd12148">
    <property type="entry name" value="fungal_TF_MHR"/>
    <property type="match status" value="1"/>
</dbReference>
<comment type="subcellular location">
    <subcellularLocation>
        <location evidence="1">Nucleus</location>
    </subcellularLocation>
</comment>
<evidence type="ECO:0000256" key="9">
    <source>
        <dbReference type="SAM" id="MobiDB-lite"/>
    </source>
</evidence>
<keyword evidence="6" id="KW-0804">Transcription</keyword>
<dbReference type="CDD" id="cd00067">
    <property type="entry name" value="GAL4"/>
    <property type="match status" value="1"/>
</dbReference>
<evidence type="ECO:0000313" key="11">
    <source>
        <dbReference type="EMBL" id="CAI6094786.1"/>
    </source>
</evidence>
<protein>
    <recommendedName>
        <fullName evidence="10">Xylanolytic transcriptional activator regulatory domain-containing protein</fullName>
    </recommendedName>
</protein>
<feature type="coiled-coil region" evidence="8">
    <location>
        <begin position="54"/>
        <end position="81"/>
    </location>
</feature>
<evidence type="ECO:0000256" key="4">
    <source>
        <dbReference type="ARBA" id="ARBA00023015"/>
    </source>
</evidence>
<dbReference type="InterPro" id="IPR007219">
    <property type="entry name" value="XnlR_reg_dom"/>
</dbReference>
<evidence type="ECO:0000259" key="10">
    <source>
        <dbReference type="SMART" id="SM00906"/>
    </source>
</evidence>
<dbReference type="Pfam" id="PF04082">
    <property type="entry name" value="Fungal_trans"/>
    <property type="match status" value="1"/>
</dbReference>
<dbReference type="EMBL" id="CABFNP030001260">
    <property type="protein sequence ID" value="CAI6094786.1"/>
    <property type="molecule type" value="Genomic_DNA"/>
</dbReference>
<keyword evidence="8" id="KW-0175">Coiled coil</keyword>
<accession>A0AA35Q5L8</accession>
<dbReference type="GO" id="GO:0006351">
    <property type="term" value="P:DNA-templated transcription"/>
    <property type="evidence" value="ECO:0007669"/>
    <property type="project" value="InterPro"/>
</dbReference>
<keyword evidence="3" id="KW-0862">Zinc</keyword>
<evidence type="ECO:0000256" key="1">
    <source>
        <dbReference type="ARBA" id="ARBA00004123"/>
    </source>
</evidence>
<name>A0AA35Q5L8_9HYPO</name>
<dbReference type="PANTHER" id="PTHR47782:SF12">
    <property type="entry name" value="ZN(II)2CYS6 TRANSCRIPTION FACTOR (EUROFUNG)"/>
    <property type="match status" value="1"/>
</dbReference>
<dbReference type="PANTHER" id="PTHR47782">
    <property type="entry name" value="ZN(II)2CYS6 TRANSCRIPTION FACTOR (EUROFUNG)-RELATED"/>
    <property type="match status" value="1"/>
</dbReference>
<comment type="caution">
    <text evidence="11">The sequence shown here is derived from an EMBL/GenBank/DDBJ whole genome shotgun (WGS) entry which is preliminary data.</text>
</comment>
<dbReference type="GO" id="GO:0005634">
    <property type="term" value="C:nucleus"/>
    <property type="evidence" value="ECO:0007669"/>
    <property type="project" value="UniProtKB-SubCell"/>
</dbReference>
<keyword evidence="7" id="KW-0539">Nucleus</keyword>
<dbReference type="GO" id="GO:0008270">
    <property type="term" value="F:zinc ion binding"/>
    <property type="evidence" value="ECO:0007669"/>
    <property type="project" value="InterPro"/>
</dbReference>
<proteinExistence type="predicted"/>
<dbReference type="GO" id="GO:0043565">
    <property type="term" value="F:sequence-specific DNA binding"/>
    <property type="evidence" value="ECO:0007669"/>
    <property type="project" value="TreeGrafter"/>
</dbReference>
<reference evidence="11" key="1">
    <citation type="submission" date="2023-01" db="EMBL/GenBank/DDBJ databases">
        <authorList>
            <person name="Piombo E."/>
        </authorList>
    </citation>
    <scope>NUCLEOTIDE SEQUENCE</scope>
</reference>
<feature type="compositionally biased region" description="Polar residues" evidence="9">
    <location>
        <begin position="660"/>
        <end position="669"/>
    </location>
</feature>
<evidence type="ECO:0000313" key="12">
    <source>
        <dbReference type="Proteomes" id="UP001160390"/>
    </source>
</evidence>
<evidence type="ECO:0000256" key="6">
    <source>
        <dbReference type="ARBA" id="ARBA00023163"/>
    </source>
</evidence>
<sequence length="741" mass="82157">MAEAAVRACMRCHRKKVKVRSMPFSPPAVCTGFPNCLKCNEASVQCELYTRLRKADTVRALREAERRVEWLEKELSREVSMDCKSLPTGTSTKRHPRQMNCALSDSAPEPSTLNSPVRPVNRGLERATISPLESHNLAGVEVNSPARSDAPDISLLALNATGEQRYLGPSSGAFFASYATALLQSCEPSMASVLRPGTTGGADQAQACFRDGQLPLQPDVIALLQKSYEMWVQPLYPLLSYEALDSLANRCVKLQNAPFSELVQSPESCSEMAVFYLAMALGAANHMSTCKQLASSQGRRGFQEASLSVPSSTRLYSVALQYLSTLGKDFHSSPAFIQILLLVCIYSSYGPIESSQWQMAGLAMRTAIEIGLHNKPKYWNPSEEEMDWKNRIFWTAYSIEISLCYNLGRPPSISEEHVTADLPLHSPQTAFAIRYITHRQIQSRIISKVYSSASGIRGQSLQLQQDQIACLQSELDDWRVSITALCSENPESAYPFRYLELYKILICLGHFLTINVTSYWDRLYHGTSFVLHRRSPLCPNPSTASLERCIRSSGAYIDNVLDILRTSNVHLSWMLVQGVLFAGLTMAVTAQTSYSQISSTSDHSLLLVDFPAWTRKCSVCLAIMNERWNDDLLFKLDAQFELLADSIQRTISTGLAFPTTGRSESTHSLGESDRNDGSQPGGSLPFASSFFDLGMADSWDTMDPFGQILGISGSQSFWDIFPQDSRNNETVQGWDQNLGSA</sequence>
<dbReference type="SMART" id="SM00906">
    <property type="entry name" value="Fungal_trans"/>
    <property type="match status" value="1"/>
</dbReference>
<evidence type="ECO:0000256" key="2">
    <source>
        <dbReference type="ARBA" id="ARBA00022723"/>
    </source>
</evidence>
<dbReference type="InterPro" id="IPR052202">
    <property type="entry name" value="Yeast_MetPath_Reg"/>
</dbReference>
<dbReference type="InterPro" id="IPR001138">
    <property type="entry name" value="Zn2Cys6_DnaBD"/>
</dbReference>
<organism evidence="11 12">
    <name type="scientific">Clonostachys chloroleuca</name>
    <dbReference type="NCBI Taxonomy" id="1926264"/>
    <lineage>
        <taxon>Eukaryota</taxon>
        <taxon>Fungi</taxon>
        <taxon>Dikarya</taxon>
        <taxon>Ascomycota</taxon>
        <taxon>Pezizomycotina</taxon>
        <taxon>Sordariomycetes</taxon>
        <taxon>Hypocreomycetidae</taxon>
        <taxon>Hypocreales</taxon>
        <taxon>Bionectriaceae</taxon>
        <taxon>Clonostachys</taxon>
    </lineage>
</organism>
<keyword evidence="12" id="KW-1185">Reference proteome</keyword>
<dbReference type="GO" id="GO:0045944">
    <property type="term" value="P:positive regulation of transcription by RNA polymerase II"/>
    <property type="evidence" value="ECO:0007669"/>
    <property type="project" value="TreeGrafter"/>
</dbReference>
<feature type="region of interest" description="Disordered" evidence="9">
    <location>
        <begin position="658"/>
        <end position="681"/>
    </location>
</feature>
<evidence type="ECO:0000256" key="7">
    <source>
        <dbReference type="ARBA" id="ARBA00023242"/>
    </source>
</evidence>
<evidence type="ECO:0000256" key="8">
    <source>
        <dbReference type="SAM" id="Coils"/>
    </source>
</evidence>
<keyword evidence="5" id="KW-0238">DNA-binding</keyword>
<evidence type="ECO:0000256" key="5">
    <source>
        <dbReference type="ARBA" id="ARBA00023125"/>
    </source>
</evidence>
<dbReference type="GO" id="GO:0000981">
    <property type="term" value="F:DNA-binding transcription factor activity, RNA polymerase II-specific"/>
    <property type="evidence" value="ECO:0007669"/>
    <property type="project" value="InterPro"/>
</dbReference>
<keyword evidence="2" id="KW-0479">Metal-binding</keyword>
<gene>
    <name evidence="11" type="ORF">CCHLO57077_00012240</name>
</gene>
<evidence type="ECO:0000256" key="3">
    <source>
        <dbReference type="ARBA" id="ARBA00022833"/>
    </source>
</evidence>